<dbReference type="Proteomes" id="UP000008229">
    <property type="component" value="Chromosome"/>
</dbReference>
<evidence type="ECO:0000313" key="1">
    <source>
        <dbReference type="EMBL" id="ADB53366.1"/>
    </source>
</evidence>
<dbReference type="AlphaFoldDB" id="D3FC71"/>
<dbReference type="EMBL" id="CP001854">
    <property type="protein sequence ID" value="ADB53366.1"/>
    <property type="molecule type" value="Genomic_DNA"/>
</dbReference>
<evidence type="ECO:0000313" key="2">
    <source>
        <dbReference type="Proteomes" id="UP000008229"/>
    </source>
</evidence>
<reference evidence="1 2" key="1">
    <citation type="journal article" date="2010" name="Stand. Genomic Sci.">
        <title>Complete genome sequence of Conexibacter woesei type strain (ID131577).</title>
        <authorList>
            <person name="Pukall R."/>
            <person name="Lapidus A."/>
            <person name="Glavina Del Rio T."/>
            <person name="Copeland A."/>
            <person name="Tice H."/>
            <person name="Cheng J.-F."/>
            <person name="Lucas S."/>
            <person name="Chen F."/>
            <person name="Nolan M."/>
            <person name="Bruce D."/>
            <person name="Goodwin L."/>
            <person name="Pitluck S."/>
            <person name="Mavromatis K."/>
            <person name="Ivanova N."/>
            <person name="Ovchinnikova G."/>
            <person name="Pati A."/>
            <person name="Chen A."/>
            <person name="Palaniappan K."/>
            <person name="Land M."/>
            <person name="Hauser L."/>
            <person name="Chang Y.-J."/>
            <person name="Jeffries C.D."/>
            <person name="Chain P."/>
            <person name="Meincke L."/>
            <person name="Sims D."/>
            <person name="Brettin T."/>
            <person name="Detter J.C."/>
            <person name="Rohde M."/>
            <person name="Goeker M."/>
            <person name="Bristow J."/>
            <person name="Eisen J.A."/>
            <person name="Markowitz V."/>
            <person name="Kyrpides N.C."/>
            <person name="Klenk H.-P."/>
            <person name="Hugenholtz P."/>
        </authorList>
    </citation>
    <scope>NUCLEOTIDE SEQUENCE [LARGE SCALE GENOMIC DNA]</scope>
    <source>
        <strain evidence="2">DSM 14684 / CIP 108061 / JCM 11494 / NBRC 100937 / ID131577</strain>
    </source>
</reference>
<proteinExistence type="predicted"/>
<protein>
    <submittedName>
        <fullName evidence="1">Uncharacterized protein</fullName>
    </submittedName>
</protein>
<sequence>MACNGDPISGDLMIRTINGDTGSREIKPCGNFWSSPDLYLVGDRVSRTEVRVGGTVQVAALVTNLRKAPIDSIEVEAWVCDYTAGNLPNAIQSPPDRVTGFRLNAIEAGETREIVCDQLWTPTARQLAINGGHLCIVANVWSSGVDGRQLIGAVIQPCCDCHHAWRNIQIFAAGTGMRIKKLMRLWGAAGSEKPQDIFVEVFANNDAAAFGAGEKDLLEHSIWARHVKFAGRAKGNTKAITVSGRGFEGEHRVELTLDPRKPQEIEIDLELPKGKPGSVQVYDVVSRDRKTDEVIGGARMLALTLPDDFKLPKQAPKRRRR</sequence>
<dbReference type="STRING" id="469383.Cwoe_4955"/>
<dbReference type="KEGG" id="cwo:Cwoe_4955"/>
<organism evidence="1 2">
    <name type="scientific">Conexibacter woesei (strain DSM 14684 / CCUG 47730 / CIP 108061 / JCM 11494 / NBRC 100937 / ID131577)</name>
    <dbReference type="NCBI Taxonomy" id="469383"/>
    <lineage>
        <taxon>Bacteria</taxon>
        <taxon>Bacillati</taxon>
        <taxon>Actinomycetota</taxon>
        <taxon>Thermoleophilia</taxon>
        <taxon>Solirubrobacterales</taxon>
        <taxon>Conexibacteraceae</taxon>
        <taxon>Conexibacter</taxon>
    </lineage>
</organism>
<gene>
    <name evidence="1" type="ordered locus">Cwoe_4955</name>
</gene>
<keyword evidence="2" id="KW-1185">Reference proteome</keyword>
<dbReference type="HOGENOM" id="CLU_865228_0_0_11"/>
<name>D3FC71_CONWI</name>
<reference evidence="2" key="2">
    <citation type="submission" date="2010-01" db="EMBL/GenBank/DDBJ databases">
        <title>The complete genome of Conexibacter woesei DSM 14684.</title>
        <authorList>
            <consortium name="US DOE Joint Genome Institute (JGI-PGF)"/>
            <person name="Lucas S."/>
            <person name="Copeland A."/>
            <person name="Lapidus A."/>
            <person name="Glavina del Rio T."/>
            <person name="Dalin E."/>
            <person name="Tice H."/>
            <person name="Bruce D."/>
            <person name="Goodwin L."/>
            <person name="Pitluck S."/>
            <person name="Kyrpides N."/>
            <person name="Mavromatis K."/>
            <person name="Ivanova N."/>
            <person name="Mikhailova N."/>
            <person name="Chertkov O."/>
            <person name="Brettin T."/>
            <person name="Detter J.C."/>
            <person name="Han C."/>
            <person name="Larimer F."/>
            <person name="Land M."/>
            <person name="Hauser L."/>
            <person name="Markowitz V."/>
            <person name="Cheng J.-F."/>
            <person name="Hugenholtz P."/>
            <person name="Woyke T."/>
            <person name="Wu D."/>
            <person name="Pukall R."/>
            <person name="Steenblock K."/>
            <person name="Schneider S."/>
            <person name="Klenk H.-P."/>
            <person name="Eisen J.A."/>
        </authorList>
    </citation>
    <scope>NUCLEOTIDE SEQUENCE [LARGE SCALE GENOMIC DNA]</scope>
    <source>
        <strain evidence="2">DSM 14684 / CIP 108061 / JCM 11494 / NBRC 100937 / ID131577</strain>
    </source>
</reference>
<accession>D3FC71</accession>